<comment type="catalytic activity">
    <reaction evidence="18">
        <text>L-threonyl-[protein] + ATP = O-phospho-L-threonyl-[protein] + ADP + H(+)</text>
        <dbReference type="Rhea" id="RHEA:46608"/>
        <dbReference type="Rhea" id="RHEA-COMP:11060"/>
        <dbReference type="Rhea" id="RHEA-COMP:11605"/>
        <dbReference type="ChEBI" id="CHEBI:15378"/>
        <dbReference type="ChEBI" id="CHEBI:30013"/>
        <dbReference type="ChEBI" id="CHEBI:30616"/>
        <dbReference type="ChEBI" id="CHEBI:61977"/>
        <dbReference type="ChEBI" id="CHEBI:456216"/>
        <dbReference type="EC" id="2.7.11.22"/>
    </reaction>
</comment>
<proteinExistence type="inferred from homology"/>
<dbReference type="PANTHER" id="PTHR24056">
    <property type="entry name" value="CELL DIVISION PROTEIN KINASE"/>
    <property type="match status" value="1"/>
</dbReference>
<keyword evidence="14" id="KW-0969">Cilium</keyword>
<evidence type="ECO:0000256" key="12">
    <source>
        <dbReference type="ARBA" id="ARBA00022777"/>
    </source>
</evidence>
<keyword evidence="10" id="KW-0808">Transferase</keyword>
<dbReference type="PROSITE" id="PS50011">
    <property type="entry name" value="PROTEIN_KINASE_DOM"/>
    <property type="match status" value="1"/>
</dbReference>
<keyword evidence="11 20" id="KW-0547">Nucleotide-binding</keyword>
<keyword evidence="15" id="KW-0539">Nucleus</keyword>
<dbReference type="Gene3D" id="3.30.200.20">
    <property type="entry name" value="Phosphorylase Kinase, domain 1"/>
    <property type="match status" value="1"/>
</dbReference>
<evidence type="ECO:0000256" key="19">
    <source>
        <dbReference type="ARBA" id="ARBA00048367"/>
    </source>
</evidence>
<evidence type="ECO:0000256" key="13">
    <source>
        <dbReference type="ARBA" id="ARBA00022840"/>
    </source>
</evidence>
<accession>F2TY67</accession>
<dbReference type="Proteomes" id="UP000007799">
    <property type="component" value="Unassembled WGS sequence"/>
</dbReference>
<evidence type="ECO:0000256" key="11">
    <source>
        <dbReference type="ARBA" id="ARBA00022741"/>
    </source>
</evidence>
<dbReference type="PROSITE" id="PS00108">
    <property type="entry name" value="PROTEIN_KINASE_ST"/>
    <property type="match status" value="1"/>
</dbReference>
<dbReference type="InterPro" id="IPR008271">
    <property type="entry name" value="Ser/Thr_kinase_AS"/>
</dbReference>
<dbReference type="FunCoup" id="F2TY67">
    <property type="interactions" value="414"/>
</dbReference>
<dbReference type="GO" id="GO:0005737">
    <property type="term" value="C:cytoplasm"/>
    <property type="evidence" value="ECO:0007669"/>
    <property type="project" value="UniProtKB-SubCell"/>
</dbReference>
<feature type="domain" description="Protein kinase" evidence="22">
    <location>
        <begin position="4"/>
        <end position="285"/>
    </location>
</feature>
<dbReference type="FunFam" id="1.10.510.10:FF:000406">
    <property type="entry name" value="cyclin-dependent kinase 20 isoform X1"/>
    <property type="match status" value="1"/>
</dbReference>
<dbReference type="InterPro" id="IPR050108">
    <property type="entry name" value="CDK"/>
</dbReference>
<evidence type="ECO:0000256" key="3">
    <source>
        <dbReference type="ARBA" id="ARBA00004496"/>
    </source>
</evidence>
<keyword evidence="9" id="KW-0132">Cell division</keyword>
<dbReference type="GO" id="GO:0051301">
    <property type="term" value="P:cell division"/>
    <property type="evidence" value="ECO:0007669"/>
    <property type="project" value="UniProtKB-KW"/>
</dbReference>
<keyword evidence="17" id="KW-0131">Cell cycle</keyword>
<evidence type="ECO:0000256" key="14">
    <source>
        <dbReference type="ARBA" id="ARBA00023069"/>
    </source>
</evidence>
<dbReference type="InterPro" id="IPR011009">
    <property type="entry name" value="Kinase-like_dom_sf"/>
</dbReference>
<dbReference type="OrthoDB" id="1732493at2759"/>
<dbReference type="GO" id="GO:0004693">
    <property type="term" value="F:cyclin-dependent protein serine/threonine kinase activity"/>
    <property type="evidence" value="ECO:0007669"/>
    <property type="project" value="UniProtKB-EC"/>
</dbReference>
<feature type="binding site" evidence="20">
    <location>
        <position position="33"/>
    </location>
    <ligand>
        <name>ATP</name>
        <dbReference type="ChEBI" id="CHEBI:30616"/>
    </ligand>
</feature>
<dbReference type="GO" id="GO:0005634">
    <property type="term" value="C:nucleus"/>
    <property type="evidence" value="ECO:0007669"/>
    <property type="project" value="UniProtKB-SubCell"/>
</dbReference>
<dbReference type="PROSITE" id="PS00107">
    <property type="entry name" value="PROTEIN_KINASE_ATP"/>
    <property type="match status" value="1"/>
</dbReference>
<name>F2TY67_SALR5</name>
<organism evidence="24">
    <name type="scientific">Salpingoeca rosetta (strain ATCC 50818 / BSB-021)</name>
    <dbReference type="NCBI Taxonomy" id="946362"/>
    <lineage>
        <taxon>Eukaryota</taxon>
        <taxon>Choanoflagellata</taxon>
        <taxon>Craspedida</taxon>
        <taxon>Salpingoecidae</taxon>
        <taxon>Salpingoeca</taxon>
    </lineage>
</organism>
<dbReference type="Pfam" id="PF00069">
    <property type="entry name" value="Pkinase"/>
    <property type="match status" value="1"/>
</dbReference>
<dbReference type="PANTHER" id="PTHR24056:SF171">
    <property type="entry name" value="CYCLIN-DEPENDENT KINASE 20"/>
    <property type="match status" value="1"/>
</dbReference>
<evidence type="ECO:0000256" key="2">
    <source>
        <dbReference type="ARBA" id="ARBA00004138"/>
    </source>
</evidence>
<dbReference type="SMART" id="SM00220">
    <property type="entry name" value="S_TKc"/>
    <property type="match status" value="1"/>
</dbReference>
<dbReference type="InParanoid" id="F2TY67"/>
<reference evidence="23" key="1">
    <citation type="submission" date="2009-08" db="EMBL/GenBank/DDBJ databases">
        <title>Annotation of Salpingoeca rosetta.</title>
        <authorList>
            <consortium name="The Broad Institute Genome Sequencing Platform"/>
            <person name="Russ C."/>
            <person name="Cuomo C."/>
            <person name="Burger G."/>
            <person name="Gray M.W."/>
            <person name="Holland P.W.H."/>
            <person name="King N."/>
            <person name="Lang F.B.F."/>
            <person name="Roger A.J."/>
            <person name="Ruiz-Trillo I."/>
            <person name="Young S.K."/>
            <person name="Zeng Q."/>
            <person name="Gargeya S."/>
            <person name="Alvarado L."/>
            <person name="Berlin A."/>
            <person name="Chapman S.B."/>
            <person name="Chen Z."/>
            <person name="Freedman E."/>
            <person name="Gellesch M."/>
            <person name="Goldberg J."/>
            <person name="Griggs A."/>
            <person name="Gujja S."/>
            <person name="Heilman E."/>
            <person name="Heiman D."/>
            <person name="Howarth C."/>
            <person name="Mehta T."/>
            <person name="Neiman D."/>
            <person name="Pearson M."/>
            <person name="Roberts A."/>
            <person name="Saif S."/>
            <person name="Shea T."/>
            <person name="Shenoy N."/>
            <person name="Sisk P."/>
            <person name="Stolte C."/>
            <person name="Sykes S."/>
            <person name="White J."/>
            <person name="Yandava C."/>
            <person name="Haas B."/>
            <person name="Nusbaum C."/>
            <person name="Birren B."/>
        </authorList>
    </citation>
    <scope>NUCLEOTIDE SEQUENCE [LARGE SCALE GENOMIC DNA]</scope>
    <source>
        <strain evidence="23">ATCC 50818</strain>
    </source>
</reference>
<keyword evidence="16" id="KW-0966">Cell projection</keyword>
<evidence type="ECO:0000256" key="18">
    <source>
        <dbReference type="ARBA" id="ARBA00047811"/>
    </source>
</evidence>
<comment type="subcellular location">
    <subcellularLocation>
        <location evidence="2">Cell projection</location>
        <location evidence="2">Cilium</location>
    </subcellularLocation>
    <subcellularLocation>
        <location evidence="3">Cytoplasm</location>
    </subcellularLocation>
    <subcellularLocation>
        <location evidence="1">Nucleus</location>
    </subcellularLocation>
</comment>
<dbReference type="InterPro" id="IPR000719">
    <property type="entry name" value="Prot_kinase_dom"/>
</dbReference>
<evidence type="ECO:0000256" key="7">
    <source>
        <dbReference type="ARBA" id="ARBA00022490"/>
    </source>
</evidence>
<protein>
    <recommendedName>
        <fullName evidence="5">cyclin-dependent kinase</fullName>
        <ecNumber evidence="5">2.7.11.22</ecNumber>
    </recommendedName>
</protein>
<evidence type="ECO:0000256" key="6">
    <source>
        <dbReference type="ARBA" id="ARBA00022473"/>
    </source>
</evidence>
<comment type="catalytic activity">
    <reaction evidence="19">
        <text>L-seryl-[protein] + ATP = O-phospho-L-seryl-[protein] + ADP + H(+)</text>
        <dbReference type="Rhea" id="RHEA:17989"/>
        <dbReference type="Rhea" id="RHEA-COMP:9863"/>
        <dbReference type="Rhea" id="RHEA-COMP:11604"/>
        <dbReference type="ChEBI" id="CHEBI:15378"/>
        <dbReference type="ChEBI" id="CHEBI:29999"/>
        <dbReference type="ChEBI" id="CHEBI:30616"/>
        <dbReference type="ChEBI" id="CHEBI:83421"/>
        <dbReference type="ChEBI" id="CHEBI:456216"/>
        <dbReference type="EC" id="2.7.11.22"/>
    </reaction>
</comment>
<sequence length="329" mass="36850">MDNYRIERRVGEGAHGVVFLGVHLASGQRVALKKVTLARLDDGIPTQVIREIRALCQLTHKNVVTLHDVFPSGMGIMLCFEYMASDLARVLQGQNLPLSAPHVKRYMSMLLSGVDFCHSHAIVHRDLKPANLLISATGQLKIADFGLARVYDEARPMSHQVATRWYRAPELLYGARVYDFGVDIWAVGCIFGELLNNSPLFPGENDIDQLSCVIQALGTPTRQDWPELDSLPDFAKINFDPTDPQPMHEILPDATQDAINLCSQFLVYSSSRRLPAAKALVHPYFFSYPLPAHHSELKLPTSSQPESMRLRLVSDLPFVTFEDDDDDEL</sequence>
<keyword evidence="24" id="KW-1185">Reference proteome</keyword>
<dbReference type="InterPro" id="IPR048002">
    <property type="entry name" value="CDK20-like_STKc"/>
</dbReference>
<evidence type="ECO:0000259" key="22">
    <source>
        <dbReference type="PROSITE" id="PS50011"/>
    </source>
</evidence>
<evidence type="ECO:0000256" key="16">
    <source>
        <dbReference type="ARBA" id="ARBA00023273"/>
    </source>
</evidence>
<evidence type="ECO:0000256" key="4">
    <source>
        <dbReference type="ARBA" id="ARBA00006485"/>
    </source>
</evidence>
<keyword evidence="12 23" id="KW-0418">Kinase</keyword>
<evidence type="ECO:0000256" key="20">
    <source>
        <dbReference type="PROSITE-ProRule" id="PRU10141"/>
    </source>
</evidence>
<dbReference type="OMA" id="KITFPYH"/>
<dbReference type="GeneID" id="16079094"/>
<evidence type="ECO:0000313" key="23">
    <source>
        <dbReference type="EMBL" id="EGD76326.1"/>
    </source>
</evidence>
<dbReference type="STRING" id="946362.F2TY67"/>
<dbReference type="EMBL" id="GL832956">
    <property type="protein sequence ID" value="EGD76326.1"/>
    <property type="molecule type" value="Genomic_DNA"/>
</dbReference>
<evidence type="ECO:0000256" key="1">
    <source>
        <dbReference type="ARBA" id="ARBA00004123"/>
    </source>
</evidence>
<dbReference type="CDD" id="cd07832">
    <property type="entry name" value="STKc_CCRK"/>
    <property type="match status" value="1"/>
</dbReference>
<dbReference type="InterPro" id="IPR017441">
    <property type="entry name" value="Protein_kinase_ATP_BS"/>
</dbReference>
<comment type="similarity">
    <text evidence="4">Belongs to the protein kinase superfamily. CMGC Ser/Thr protein kinase family. CDC2/CDKX subfamily.</text>
</comment>
<dbReference type="SUPFAM" id="SSF56112">
    <property type="entry name" value="Protein kinase-like (PK-like)"/>
    <property type="match status" value="1"/>
</dbReference>
<evidence type="ECO:0000256" key="9">
    <source>
        <dbReference type="ARBA" id="ARBA00022618"/>
    </source>
</evidence>
<gene>
    <name evidence="23" type="ORF">PTSG_01028</name>
</gene>
<evidence type="ECO:0000256" key="15">
    <source>
        <dbReference type="ARBA" id="ARBA00023242"/>
    </source>
</evidence>
<keyword evidence="6" id="KW-0217">Developmental protein</keyword>
<dbReference type="RefSeq" id="XP_004998501.1">
    <property type="nucleotide sequence ID" value="XM_004998444.1"/>
</dbReference>
<evidence type="ECO:0000256" key="10">
    <source>
        <dbReference type="ARBA" id="ARBA00022679"/>
    </source>
</evidence>
<dbReference type="eggNOG" id="KOG0659">
    <property type="taxonomic scope" value="Eukaryota"/>
</dbReference>
<dbReference type="AlphaFoldDB" id="F2TY67"/>
<dbReference type="EC" id="2.7.11.22" evidence="5"/>
<dbReference type="GO" id="GO:0005524">
    <property type="term" value="F:ATP binding"/>
    <property type="evidence" value="ECO:0007669"/>
    <property type="project" value="UniProtKB-UniRule"/>
</dbReference>
<dbReference type="KEGG" id="sre:PTSG_01028"/>
<keyword evidence="8 21" id="KW-0723">Serine/threonine-protein kinase</keyword>
<evidence type="ECO:0000313" key="24">
    <source>
        <dbReference type="Proteomes" id="UP000007799"/>
    </source>
</evidence>
<evidence type="ECO:0000256" key="5">
    <source>
        <dbReference type="ARBA" id="ARBA00012425"/>
    </source>
</evidence>
<dbReference type="Gene3D" id="1.10.510.10">
    <property type="entry name" value="Transferase(Phosphotransferase) domain 1"/>
    <property type="match status" value="1"/>
</dbReference>
<dbReference type="FunFam" id="3.30.200.20:FF:000579">
    <property type="entry name" value="cyclin-dependent kinase 20"/>
    <property type="match status" value="1"/>
</dbReference>
<evidence type="ECO:0000256" key="17">
    <source>
        <dbReference type="ARBA" id="ARBA00023306"/>
    </source>
</evidence>
<evidence type="ECO:0000256" key="21">
    <source>
        <dbReference type="RuleBase" id="RU000304"/>
    </source>
</evidence>
<evidence type="ECO:0000256" key="8">
    <source>
        <dbReference type="ARBA" id="ARBA00022527"/>
    </source>
</evidence>
<keyword evidence="7" id="KW-0963">Cytoplasm</keyword>
<dbReference type="GO" id="GO:0005929">
    <property type="term" value="C:cilium"/>
    <property type="evidence" value="ECO:0007669"/>
    <property type="project" value="UniProtKB-SubCell"/>
</dbReference>
<keyword evidence="13 20" id="KW-0067">ATP-binding</keyword>